<evidence type="ECO:0000256" key="2">
    <source>
        <dbReference type="ARBA" id="ARBA00011575"/>
    </source>
</evidence>
<comment type="subunit">
    <text evidence="2">Heterotetramer consisting of two non-identical subunits: a beta subunit (TrpG) and a large alpha subunit (TrpE).</text>
</comment>
<dbReference type="PANTHER" id="PTHR11236">
    <property type="entry name" value="AMINOBENZOATE/ANTHRANILATE SYNTHASE"/>
    <property type="match status" value="1"/>
</dbReference>
<dbReference type="OrthoDB" id="9803598at2"/>
<evidence type="ECO:0000256" key="6">
    <source>
        <dbReference type="ARBA" id="ARBA00023239"/>
    </source>
</evidence>
<comment type="catalytic activity">
    <reaction evidence="8">
        <text>chorismate + L-glutamine = anthranilate + pyruvate + L-glutamate + H(+)</text>
        <dbReference type="Rhea" id="RHEA:21732"/>
        <dbReference type="ChEBI" id="CHEBI:15361"/>
        <dbReference type="ChEBI" id="CHEBI:15378"/>
        <dbReference type="ChEBI" id="CHEBI:16567"/>
        <dbReference type="ChEBI" id="CHEBI:29748"/>
        <dbReference type="ChEBI" id="CHEBI:29985"/>
        <dbReference type="ChEBI" id="CHEBI:58359"/>
        <dbReference type="EC" id="4.1.3.27"/>
    </reaction>
</comment>
<feature type="domain" description="Anthranilate synthase component I N-terminal" evidence="10">
    <location>
        <begin position="31"/>
        <end position="169"/>
    </location>
</feature>
<dbReference type="InterPro" id="IPR006805">
    <property type="entry name" value="Anth_synth_I_N"/>
</dbReference>
<gene>
    <name evidence="11" type="ORF">dsmv_3492</name>
</gene>
<evidence type="ECO:0000256" key="4">
    <source>
        <dbReference type="ARBA" id="ARBA00022723"/>
    </source>
</evidence>
<dbReference type="GO" id="GO:0046872">
    <property type="term" value="F:metal ion binding"/>
    <property type="evidence" value="ECO:0007669"/>
    <property type="project" value="UniProtKB-KW"/>
</dbReference>
<dbReference type="Gene3D" id="3.60.120.10">
    <property type="entry name" value="Anthranilate synthase"/>
    <property type="match status" value="1"/>
</dbReference>
<proteinExistence type="predicted"/>
<dbReference type="InterPro" id="IPR019999">
    <property type="entry name" value="Anth_synth_I-like"/>
</dbReference>
<dbReference type="InterPro" id="IPR005801">
    <property type="entry name" value="ADC_synthase"/>
</dbReference>
<evidence type="ECO:0000256" key="8">
    <source>
        <dbReference type="ARBA" id="ARBA00047683"/>
    </source>
</evidence>
<evidence type="ECO:0000256" key="1">
    <source>
        <dbReference type="ARBA" id="ARBA00001946"/>
    </source>
</evidence>
<dbReference type="SUPFAM" id="SSF56322">
    <property type="entry name" value="ADC synthase"/>
    <property type="match status" value="1"/>
</dbReference>
<dbReference type="GO" id="GO:0000162">
    <property type="term" value="P:L-tryptophan biosynthetic process"/>
    <property type="evidence" value="ECO:0007669"/>
    <property type="project" value="TreeGrafter"/>
</dbReference>
<keyword evidence="4" id="KW-0479">Metal-binding</keyword>
<protein>
    <recommendedName>
        <fullName evidence="3">Anthranilate synthase component 1</fullName>
    </recommendedName>
</protein>
<dbReference type="RefSeq" id="WP_020878625.1">
    <property type="nucleotide sequence ID" value="NZ_ATHJ01000125.1"/>
</dbReference>
<dbReference type="Proteomes" id="UP000014977">
    <property type="component" value="Unassembled WGS sequence"/>
</dbReference>
<accession>S7UNZ0</accession>
<dbReference type="EMBL" id="ATHJ01000125">
    <property type="protein sequence ID" value="EPR34033.1"/>
    <property type="molecule type" value="Genomic_DNA"/>
</dbReference>
<comment type="caution">
    <text evidence="11">The sequence shown here is derived from an EMBL/GenBank/DDBJ whole genome shotgun (WGS) entry which is preliminary data.</text>
</comment>
<evidence type="ECO:0000259" key="10">
    <source>
        <dbReference type="Pfam" id="PF04715"/>
    </source>
</evidence>
<comment type="cofactor">
    <cofactor evidence="1">
        <name>Mg(2+)</name>
        <dbReference type="ChEBI" id="CHEBI:18420"/>
    </cofactor>
</comment>
<organism evidence="11 12">
    <name type="scientific">Desulfococcus multivorans DSM 2059</name>
    <dbReference type="NCBI Taxonomy" id="1121405"/>
    <lineage>
        <taxon>Bacteria</taxon>
        <taxon>Pseudomonadati</taxon>
        <taxon>Thermodesulfobacteriota</taxon>
        <taxon>Desulfobacteria</taxon>
        <taxon>Desulfobacterales</taxon>
        <taxon>Desulfococcaceae</taxon>
        <taxon>Desulfococcus</taxon>
    </lineage>
</organism>
<dbReference type="GO" id="GO:0004049">
    <property type="term" value="F:anthranilate synthase activity"/>
    <property type="evidence" value="ECO:0007669"/>
    <property type="project" value="UniProtKB-EC"/>
</dbReference>
<dbReference type="InterPro" id="IPR015890">
    <property type="entry name" value="Chorismate_C"/>
</dbReference>
<dbReference type="Pfam" id="PF00425">
    <property type="entry name" value="Chorismate_bind"/>
    <property type="match status" value="1"/>
</dbReference>
<dbReference type="eggNOG" id="COG0147">
    <property type="taxonomic scope" value="Bacteria"/>
</dbReference>
<dbReference type="Pfam" id="PF04715">
    <property type="entry name" value="Anth_synt_I_N"/>
    <property type="match status" value="1"/>
</dbReference>
<comment type="function">
    <text evidence="7">Part of a heterotetrameric complex that catalyzes the two-step biosynthesis of anthranilate, an intermediate in the biosynthesis of L-tryptophan. In the first step, the glutamine-binding beta subunit (TrpG) of anthranilate synthase (AS) provides the glutamine amidotransferase activity which generates ammonia as a substrate that, along with chorismate, is used in the second step, catalyzed by the large alpha subunit of AS (TrpE) to produce anthranilate. In the absence of TrpG, TrpE can synthesize anthranilate directly from chorismate and high concentrations of ammonia.</text>
</comment>
<evidence type="ECO:0000313" key="12">
    <source>
        <dbReference type="Proteomes" id="UP000014977"/>
    </source>
</evidence>
<sequence>MLISRFPQKSSFLQLAERHNVIPVCAEVLADTETPVSLLRKIYSGKGPAFLFESVEGGERWGRYSFLSASARAEIRVYADSITVETGGRTETIAHGGEPMVVLRALMQHYRPAPIPELPRFWGGMVGYLGYEMVSFFENIPNRLPDDQPIAHFIIPDKLIIFDNIRHTLMAVVIVFIEDADASEAIYRRALTDLEDLLSETASCISTEVRVADGADFNLLPRLDDDVYREMVRKTKAYIRDGDIIQAVISQPFTCTDPPDLWTLYRAQRFINPSPYLYFLHLDDTALVGSSPETMVRLENGVASLRPIAGTRPRGENEQEDRALADELLQDEKERAEHLMLVDLGRNDLGRVAEVGSVQVTDLMVVERYSHVMHLVSNICCDIKPEFDAWDLLRVTFPAGTLSGAPKVRAMEIIAELEREPRGPYGGAVGYVSFNGNMDMAITIRTACVQNGRLTVRAGAGIVADSDPEKERIETVNKAGAIQRALQLMHGVGA</sequence>
<evidence type="ECO:0000256" key="5">
    <source>
        <dbReference type="ARBA" id="ARBA00022842"/>
    </source>
</evidence>
<reference evidence="11 12" key="1">
    <citation type="journal article" date="2013" name="Genome Announc.">
        <title>Draft genome sequences for three mercury-methylating, sulfate-reducing bacteria.</title>
        <authorList>
            <person name="Brown S.D."/>
            <person name="Hurt R.A.Jr."/>
            <person name="Gilmour C.C."/>
            <person name="Elias D.A."/>
        </authorList>
    </citation>
    <scope>NUCLEOTIDE SEQUENCE [LARGE SCALE GENOMIC DNA]</scope>
    <source>
        <strain evidence="11 12">DSM 2059</strain>
    </source>
</reference>
<feature type="domain" description="Chorismate-utilising enzyme C-terminal" evidence="9">
    <location>
        <begin position="225"/>
        <end position="478"/>
    </location>
</feature>
<evidence type="ECO:0000313" key="11">
    <source>
        <dbReference type="EMBL" id="EPR34033.1"/>
    </source>
</evidence>
<keyword evidence="5" id="KW-0460">Magnesium</keyword>
<dbReference type="PANTHER" id="PTHR11236:SF48">
    <property type="entry name" value="ISOCHORISMATE SYNTHASE MENF"/>
    <property type="match status" value="1"/>
</dbReference>
<evidence type="ECO:0000256" key="3">
    <source>
        <dbReference type="ARBA" id="ARBA00020653"/>
    </source>
</evidence>
<evidence type="ECO:0000256" key="7">
    <source>
        <dbReference type="ARBA" id="ARBA00025634"/>
    </source>
</evidence>
<dbReference type="AlphaFoldDB" id="S7UNZ0"/>
<dbReference type="STRING" id="897.B2D07_10570"/>
<keyword evidence="6" id="KW-0456">Lyase</keyword>
<name>S7UNZ0_DESML</name>
<evidence type="ECO:0000259" key="9">
    <source>
        <dbReference type="Pfam" id="PF00425"/>
    </source>
</evidence>
<dbReference type="PATRIC" id="fig|1121405.3.peg.4044"/>
<dbReference type="PRINTS" id="PR00095">
    <property type="entry name" value="ANTSNTHASEI"/>
</dbReference>
<keyword evidence="12" id="KW-1185">Reference proteome</keyword>